<organism evidence="4 5">
    <name type="scientific">Leptospira harrisiae</name>
    <dbReference type="NCBI Taxonomy" id="2023189"/>
    <lineage>
        <taxon>Bacteria</taxon>
        <taxon>Pseudomonadati</taxon>
        <taxon>Spirochaetota</taxon>
        <taxon>Spirochaetia</taxon>
        <taxon>Leptospirales</taxon>
        <taxon>Leptospiraceae</taxon>
        <taxon>Leptospira</taxon>
    </lineage>
</organism>
<dbReference type="InterPro" id="IPR051909">
    <property type="entry name" value="MFP_Cation_Efflux"/>
</dbReference>
<dbReference type="Pfam" id="PF25954">
    <property type="entry name" value="Beta-barrel_RND_2"/>
    <property type="match status" value="1"/>
</dbReference>
<evidence type="ECO:0000256" key="1">
    <source>
        <dbReference type="ARBA" id="ARBA00022448"/>
    </source>
</evidence>
<reference evidence="4 5" key="1">
    <citation type="submission" date="2017-07" db="EMBL/GenBank/DDBJ databases">
        <title>Leptospira spp. isolated from tropical soils.</title>
        <authorList>
            <person name="Thibeaux R."/>
            <person name="Iraola G."/>
            <person name="Ferres I."/>
            <person name="Bierque E."/>
            <person name="Girault D."/>
            <person name="Soupe-Gilbert M.-E."/>
            <person name="Picardeau M."/>
            <person name="Goarant C."/>
        </authorList>
    </citation>
    <scope>NUCLEOTIDE SEQUENCE [LARGE SCALE GENOMIC DNA]</scope>
    <source>
        <strain evidence="4 5">FH2-B-A1</strain>
    </source>
</reference>
<proteinExistence type="predicted"/>
<dbReference type="AlphaFoldDB" id="A0A2N0AMC8"/>
<evidence type="ECO:0000259" key="3">
    <source>
        <dbReference type="Pfam" id="PF25975"/>
    </source>
</evidence>
<evidence type="ECO:0000259" key="2">
    <source>
        <dbReference type="Pfam" id="PF25954"/>
    </source>
</evidence>
<accession>A0A2N0AMC8</accession>
<gene>
    <name evidence="4" type="ORF">CH364_04370</name>
</gene>
<sequence length="317" mass="35403">MPQYLALFFLFFFSFSCQSKPEENRPRIASFHAIQDGVIIKKSEGELPSTITLANAEFRNLGAGLSIPVRIAVVCVSSKEANFSYHFETEEQSIIYSEYLKSKAALYGAKKSYSRLKYLVENQAAAGKELNDANVQLQQMGASMEENLNRLRMQGIPIEKLNKLKPGNILIVGDIPETKLNRVKIQSRLFIKFSAFPGERFETKIDSISDVIDPVSRTVKVIIITKNTANQFKPGMFGTGQVELENMEALSVPNESIILIGDTSYIFKQVDSTSFQRIQVETGIETEDYTQILSGLKLNDKVVSHGSTLLKGLSFGY</sequence>
<dbReference type="PANTHER" id="PTHR30097">
    <property type="entry name" value="CATION EFFLUX SYSTEM PROTEIN CUSB"/>
    <property type="match status" value="1"/>
</dbReference>
<evidence type="ECO:0000313" key="5">
    <source>
        <dbReference type="Proteomes" id="UP000232145"/>
    </source>
</evidence>
<name>A0A2N0AMC8_9LEPT</name>
<dbReference type="Proteomes" id="UP000232145">
    <property type="component" value="Unassembled WGS sequence"/>
</dbReference>
<dbReference type="Gene3D" id="2.40.30.170">
    <property type="match status" value="1"/>
</dbReference>
<keyword evidence="5" id="KW-1185">Reference proteome</keyword>
<dbReference type="SUPFAM" id="SSF111369">
    <property type="entry name" value="HlyD-like secretion proteins"/>
    <property type="match status" value="1"/>
</dbReference>
<feature type="domain" description="CusB-like beta-barrel" evidence="2">
    <location>
        <begin position="173"/>
        <end position="242"/>
    </location>
</feature>
<dbReference type="OrthoDB" id="320389at2"/>
<dbReference type="InterPro" id="IPR058649">
    <property type="entry name" value="CzcB_C"/>
</dbReference>
<dbReference type="Pfam" id="PF25975">
    <property type="entry name" value="CzcB_C"/>
    <property type="match status" value="1"/>
</dbReference>
<dbReference type="InterPro" id="IPR058792">
    <property type="entry name" value="Beta-barrel_RND_2"/>
</dbReference>
<feature type="domain" description="CzcB-like C-terminal circularly permuted SH3-like" evidence="3">
    <location>
        <begin position="251"/>
        <end position="311"/>
    </location>
</feature>
<protein>
    <submittedName>
        <fullName evidence="4">Secretion protein HlyD</fullName>
    </submittedName>
</protein>
<dbReference type="Gene3D" id="2.40.420.20">
    <property type="match status" value="1"/>
</dbReference>
<dbReference type="RefSeq" id="WP_100742368.1">
    <property type="nucleotide sequence ID" value="NZ_NPDW01000001.1"/>
</dbReference>
<dbReference type="EMBL" id="NPDX01000001">
    <property type="protein sequence ID" value="PJZ85469.1"/>
    <property type="molecule type" value="Genomic_DNA"/>
</dbReference>
<evidence type="ECO:0000313" key="4">
    <source>
        <dbReference type="EMBL" id="PJZ85469.1"/>
    </source>
</evidence>
<keyword evidence="1" id="KW-0813">Transport</keyword>
<comment type="caution">
    <text evidence="4">The sequence shown here is derived from an EMBL/GenBank/DDBJ whole genome shotgun (WGS) entry which is preliminary data.</text>
</comment>